<sequence>MPRLEPDAGQDYVWQAAMKEHDVEPSKTTGQAALDHGEGLAEAEVDVVRNEDLVHKRREQICDAALDLFLEKGFASTTIRDICARSGVNHASIYDYVANKNDALRRLLNQLWFRTDVPALTALLAQTDRRLEDVLAEYLRETWDKKRKGTLLIYRSVPHMLPEDRAAMRKREETLIREGAILLARRAGIDEEDPRATVAANLIVFQSAFAPMRDWLHPQGMDSEFLVTITAKGLAAMVQSILLDEPPSRL</sequence>
<feature type="DNA-binding region" description="H-T-H motif" evidence="4">
    <location>
        <begin position="78"/>
        <end position="97"/>
    </location>
</feature>
<evidence type="ECO:0000256" key="1">
    <source>
        <dbReference type="ARBA" id="ARBA00023015"/>
    </source>
</evidence>
<dbReference type="InterPro" id="IPR001647">
    <property type="entry name" value="HTH_TetR"/>
</dbReference>
<gene>
    <name evidence="6" type="ORF">SAMN05421774_10348</name>
</gene>
<keyword evidence="7" id="KW-1185">Reference proteome</keyword>
<protein>
    <submittedName>
        <fullName evidence="6">Transcriptional regulator, TetR family</fullName>
    </submittedName>
</protein>
<evidence type="ECO:0000313" key="6">
    <source>
        <dbReference type="EMBL" id="SIS92211.1"/>
    </source>
</evidence>
<dbReference type="InterPro" id="IPR009057">
    <property type="entry name" value="Homeodomain-like_sf"/>
</dbReference>
<name>A0A1N7N1Z0_9RHOB</name>
<dbReference type="InterPro" id="IPR023772">
    <property type="entry name" value="DNA-bd_HTH_TetR-type_CS"/>
</dbReference>
<keyword evidence="3" id="KW-0804">Transcription</keyword>
<dbReference type="PANTHER" id="PTHR30055">
    <property type="entry name" value="HTH-TYPE TRANSCRIPTIONAL REGULATOR RUTR"/>
    <property type="match status" value="1"/>
</dbReference>
<keyword evidence="1" id="KW-0805">Transcription regulation</keyword>
<dbReference type="PROSITE" id="PS50977">
    <property type="entry name" value="HTH_TETR_2"/>
    <property type="match status" value="1"/>
</dbReference>
<accession>A0A1N7N1Z0</accession>
<evidence type="ECO:0000256" key="3">
    <source>
        <dbReference type="ARBA" id="ARBA00023163"/>
    </source>
</evidence>
<dbReference type="AlphaFoldDB" id="A0A1N7N1Z0"/>
<reference evidence="6 7" key="1">
    <citation type="submission" date="2017-01" db="EMBL/GenBank/DDBJ databases">
        <authorList>
            <person name="Mah S.A."/>
            <person name="Swanson W.J."/>
            <person name="Moy G.W."/>
            <person name="Vacquier V.D."/>
        </authorList>
    </citation>
    <scope>NUCLEOTIDE SEQUENCE [LARGE SCALE GENOMIC DNA]</scope>
    <source>
        <strain evidence="6 7">DSM 26375</strain>
    </source>
</reference>
<dbReference type="Gene3D" id="1.10.357.10">
    <property type="entry name" value="Tetracycline Repressor, domain 2"/>
    <property type="match status" value="1"/>
</dbReference>
<dbReference type="Proteomes" id="UP000186141">
    <property type="component" value="Unassembled WGS sequence"/>
</dbReference>
<dbReference type="SUPFAM" id="SSF46689">
    <property type="entry name" value="Homeodomain-like"/>
    <property type="match status" value="1"/>
</dbReference>
<keyword evidence="2 4" id="KW-0238">DNA-binding</keyword>
<dbReference type="Pfam" id="PF00440">
    <property type="entry name" value="TetR_N"/>
    <property type="match status" value="1"/>
</dbReference>
<proteinExistence type="predicted"/>
<dbReference type="PANTHER" id="PTHR30055:SF234">
    <property type="entry name" value="HTH-TYPE TRANSCRIPTIONAL REGULATOR BETI"/>
    <property type="match status" value="1"/>
</dbReference>
<dbReference type="STRING" id="1086013.SAMN05421774_10348"/>
<dbReference type="GO" id="GO:0003700">
    <property type="term" value="F:DNA-binding transcription factor activity"/>
    <property type="evidence" value="ECO:0007669"/>
    <property type="project" value="TreeGrafter"/>
</dbReference>
<dbReference type="GO" id="GO:0000976">
    <property type="term" value="F:transcription cis-regulatory region binding"/>
    <property type="evidence" value="ECO:0007669"/>
    <property type="project" value="TreeGrafter"/>
</dbReference>
<dbReference type="PROSITE" id="PS01081">
    <property type="entry name" value="HTH_TETR_1"/>
    <property type="match status" value="1"/>
</dbReference>
<evidence type="ECO:0000256" key="2">
    <source>
        <dbReference type="ARBA" id="ARBA00023125"/>
    </source>
</evidence>
<dbReference type="PRINTS" id="PR00455">
    <property type="entry name" value="HTHTETR"/>
</dbReference>
<dbReference type="InterPro" id="IPR050109">
    <property type="entry name" value="HTH-type_TetR-like_transc_reg"/>
</dbReference>
<feature type="domain" description="HTH tetR-type" evidence="5">
    <location>
        <begin position="55"/>
        <end position="115"/>
    </location>
</feature>
<evidence type="ECO:0000259" key="5">
    <source>
        <dbReference type="PROSITE" id="PS50977"/>
    </source>
</evidence>
<evidence type="ECO:0000313" key="7">
    <source>
        <dbReference type="Proteomes" id="UP000186141"/>
    </source>
</evidence>
<organism evidence="6 7">
    <name type="scientific">Gemmobacter megaterium</name>
    <dbReference type="NCBI Taxonomy" id="1086013"/>
    <lineage>
        <taxon>Bacteria</taxon>
        <taxon>Pseudomonadati</taxon>
        <taxon>Pseudomonadota</taxon>
        <taxon>Alphaproteobacteria</taxon>
        <taxon>Rhodobacterales</taxon>
        <taxon>Paracoccaceae</taxon>
        <taxon>Gemmobacter</taxon>
    </lineage>
</organism>
<dbReference type="EMBL" id="FTOT01000003">
    <property type="protein sequence ID" value="SIS92211.1"/>
    <property type="molecule type" value="Genomic_DNA"/>
</dbReference>
<evidence type="ECO:0000256" key="4">
    <source>
        <dbReference type="PROSITE-ProRule" id="PRU00335"/>
    </source>
</evidence>